<evidence type="ECO:0000313" key="12">
    <source>
        <dbReference type="EMBL" id="GKT49506.1"/>
    </source>
</evidence>
<dbReference type="InterPro" id="IPR017853">
    <property type="entry name" value="GH"/>
</dbReference>
<reference evidence="12 13" key="1">
    <citation type="submission" date="2022-03" db="EMBL/GenBank/DDBJ databases">
        <title>Genome data of Colletotrichum spp.</title>
        <authorList>
            <person name="Utami Y.D."/>
            <person name="Hiruma K."/>
        </authorList>
    </citation>
    <scope>NUCLEOTIDE SEQUENCE [LARGE SCALE GENOMIC DNA]</scope>
    <source>
        <strain evidence="12 13">MAFF 239500</strain>
    </source>
</reference>
<dbReference type="PROSITE" id="PS51760">
    <property type="entry name" value="GH10_2"/>
    <property type="match status" value="1"/>
</dbReference>
<organism evidence="12 13">
    <name type="scientific">Colletotrichum spaethianum</name>
    <dbReference type="NCBI Taxonomy" id="700344"/>
    <lineage>
        <taxon>Eukaryota</taxon>
        <taxon>Fungi</taxon>
        <taxon>Dikarya</taxon>
        <taxon>Ascomycota</taxon>
        <taxon>Pezizomycotina</taxon>
        <taxon>Sordariomycetes</taxon>
        <taxon>Hypocreomycetidae</taxon>
        <taxon>Glomerellales</taxon>
        <taxon>Glomerellaceae</taxon>
        <taxon>Colletotrichum</taxon>
        <taxon>Colletotrichum spaethianum species complex</taxon>
    </lineage>
</organism>
<dbReference type="AlphaFoldDB" id="A0AA37PC16"/>
<evidence type="ECO:0000256" key="7">
    <source>
        <dbReference type="ARBA" id="ARBA00023295"/>
    </source>
</evidence>
<accession>A0AA37PC16</accession>
<dbReference type="SUPFAM" id="SSF51445">
    <property type="entry name" value="(Trans)glycosidases"/>
    <property type="match status" value="1"/>
</dbReference>
<dbReference type="Proteomes" id="UP001055115">
    <property type="component" value="Unassembled WGS sequence"/>
</dbReference>
<dbReference type="InterPro" id="IPR001000">
    <property type="entry name" value="GH10_dom"/>
</dbReference>
<dbReference type="EC" id="3.2.1.8" evidence="9"/>
<evidence type="ECO:0000256" key="9">
    <source>
        <dbReference type="RuleBase" id="RU361174"/>
    </source>
</evidence>
<keyword evidence="7 9" id="KW-0326">Glycosidase</keyword>
<dbReference type="SMART" id="SM00633">
    <property type="entry name" value="Glyco_10"/>
    <property type="match status" value="1"/>
</dbReference>
<name>A0AA37PC16_9PEZI</name>
<keyword evidence="3" id="KW-0858">Xylan degradation</keyword>
<proteinExistence type="inferred from homology"/>
<dbReference type="GO" id="GO:0045493">
    <property type="term" value="P:xylan catabolic process"/>
    <property type="evidence" value="ECO:0007669"/>
    <property type="project" value="UniProtKB-KW"/>
</dbReference>
<dbReference type="Pfam" id="PF00331">
    <property type="entry name" value="Glyco_hydro_10"/>
    <property type="match status" value="1"/>
</dbReference>
<feature type="domain" description="GH10" evidence="11">
    <location>
        <begin position="31"/>
        <end position="337"/>
    </location>
</feature>
<sequence>MSSFKTIKAIGAATLSFALVAAIEGANAIPSTGTTSLREEAAKKDILIGSGAINPTYLDDPQFATVLAEQFNSLSPENELKWSFINPTEGYYNWDTLDRLVTFAEDNAMVVKGHGLISTCCNPDYLLNITEPTAFRAAMTAHFEAIMHRYHGKMDRWDVVTEALATMGGGLNVTDFYNVLGPGYIEDAFRIARAADPDAKLFINDNLVESLPGKRQELYDLVSGLVANGVPIDGVALQMHITEVAPTPGVITDMAKSYQALGLEVTIAELDVHTLNATLQADIYGAVIDEALKAGINDISFWGFTDKHAYTWLPGAKPLMFDENYNPKSAFYATHTALENFVSAPREL</sequence>
<evidence type="ECO:0000256" key="10">
    <source>
        <dbReference type="SAM" id="SignalP"/>
    </source>
</evidence>
<protein>
    <recommendedName>
        <fullName evidence="9">Beta-xylanase</fullName>
        <ecNumber evidence="9">3.2.1.8</ecNumber>
    </recommendedName>
</protein>
<dbReference type="PANTHER" id="PTHR31490">
    <property type="entry name" value="GLYCOSYL HYDROLASE"/>
    <property type="match status" value="1"/>
</dbReference>
<feature type="chain" id="PRO_5041351816" description="Beta-xylanase" evidence="10">
    <location>
        <begin position="29"/>
        <end position="348"/>
    </location>
</feature>
<keyword evidence="6 9" id="KW-0119">Carbohydrate metabolism</keyword>
<dbReference type="GO" id="GO:0031176">
    <property type="term" value="F:endo-1,4-beta-xylanase activity"/>
    <property type="evidence" value="ECO:0007669"/>
    <property type="project" value="UniProtKB-EC"/>
</dbReference>
<evidence type="ECO:0000313" key="13">
    <source>
        <dbReference type="Proteomes" id="UP001055115"/>
    </source>
</evidence>
<dbReference type="RefSeq" id="XP_049131856.1">
    <property type="nucleotide sequence ID" value="XM_049275899.1"/>
</dbReference>
<comment type="caution">
    <text evidence="12">The sequence shown here is derived from an EMBL/GenBank/DDBJ whole genome shotgun (WGS) entry which is preliminary data.</text>
</comment>
<dbReference type="InterPro" id="IPR044846">
    <property type="entry name" value="GH10"/>
</dbReference>
<dbReference type="EMBL" id="BQXU01000030">
    <property type="protein sequence ID" value="GKT49506.1"/>
    <property type="molecule type" value="Genomic_DNA"/>
</dbReference>
<evidence type="ECO:0000259" key="11">
    <source>
        <dbReference type="PROSITE" id="PS51760"/>
    </source>
</evidence>
<evidence type="ECO:0000256" key="2">
    <source>
        <dbReference type="ARBA" id="ARBA00007495"/>
    </source>
</evidence>
<evidence type="ECO:0000256" key="5">
    <source>
        <dbReference type="ARBA" id="ARBA00022801"/>
    </source>
</evidence>
<keyword evidence="8 9" id="KW-0624">Polysaccharide degradation</keyword>
<keyword evidence="13" id="KW-1185">Reference proteome</keyword>
<evidence type="ECO:0000256" key="1">
    <source>
        <dbReference type="ARBA" id="ARBA00000681"/>
    </source>
</evidence>
<keyword evidence="5 9" id="KW-0378">Hydrolase</keyword>
<evidence type="ECO:0000256" key="3">
    <source>
        <dbReference type="ARBA" id="ARBA00022651"/>
    </source>
</evidence>
<comment type="catalytic activity">
    <reaction evidence="1 9">
        <text>Endohydrolysis of (1-&gt;4)-beta-D-xylosidic linkages in xylans.</text>
        <dbReference type="EC" id="3.2.1.8"/>
    </reaction>
</comment>
<dbReference type="PRINTS" id="PR00134">
    <property type="entry name" value="GLHYDRLASE10"/>
</dbReference>
<evidence type="ECO:0000256" key="6">
    <source>
        <dbReference type="ARBA" id="ARBA00023277"/>
    </source>
</evidence>
<dbReference type="GeneID" id="73330489"/>
<gene>
    <name evidence="12" type="ORF">ColSpa_09687</name>
</gene>
<feature type="signal peptide" evidence="10">
    <location>
        <begin position="1"/>
        <end position="28"/>
    </location>
</feature>
<keyword evidence="4 10" id="KW-0732">Signal</keyword>
<evidence type="ECO:0000256" key="8">
    <source>
        <dbReference type="ARBA" id="ARBA00023326"/>
    </source>
</evidence>
<comment type="similarity">
    <text evidence="2 9">Belongs to the glycosyl hydrolase 10 (cellulase F) family.</text>
</comment>
<evidence type="ECO:0000256" key="4">
    <source>
        <dbReference type="ARBA" id="ARBA00022729"/>
    </source>
</evidence>
<dbReference type="PANTHER" id="PTHR31490:SF88">
    <property type="entry name" value="BETA-XYLANASE"/>
    <property type="match status" value="1"/>
</dbReference>
<dbReference type="Gene3D" id="3.20.20.80">
    <property type="entry name" value="Glycosidases"/>
    <property type="match status" value="1"/>
</dbReference>